<keyword evidence="1" id="KW-0862">Zinc</keyword>
<evidence type="ECO:0000256" key="1">
    <source>
        <dbReference type="PROSITE-ProRule" id="PRU00042"/>
    </source>
</evidence>
<sequence>MKEVIESNGGILGFHPSGVQAWKAYNIGFGELFPCNDVQRDSSFPCSLEALESPVQTQRSCFRVIRSRQDQVSTGSKCVSSSCQHTEAIADEEVMAQESEIFSCPEESCIKTFQRSSALQAHLNEGRHKHALEKETLLHKAKRGYVAKITGEITQVPTVVFRPAASHGAVAENSQEENRIFTVTKELPY</sequence>
<keyword evidence="1" id="KW-0863">Zinc-finger</keyword>
<comment type="caution">
    <text evidence="3">The sequence shown here is derived from an EMBL/GenBank/DDBJ whole genome shotgun (WGS) entry which is preliminary data.</text>
</comment>
<feature type="domain" description="C2H2-type" evidence="2">
    <location>
        <begin position="102"/>
        <end position="135"/>
    </location>
</feature>
<evidence type="ECO:0000313" key="3">
    <source>
        <dbReference type="EMBL" id="PFX11997.1"/>
    </source>
</evidence>
<proteinExistence type="predicted"/>
<dbReference type="EMBL" id="LSMT01001671">
    <property type="protein sequence ID" value="PFX11997.1"/>
    <property type="molecule type" value="Genomic_DNA"/>
</dbReference>
<organism evidence="3 4">
    <name type="scientific">Stylophora pistillata</name>
    <name type="common">Smooth cauliflower coral</name>
    <dbReference type="NCBI Taxonomy" id="50429"/>
    <lineage>
        <taxon>Eukaryota</taxon>
        <taxon>Metazoa</taxon>
        <taxon>Cnidaria</taxon>
        <taxon>Anthozoa</taxon>
        <taxon>Hexacorallia</taxon>
        <taxon>Scleractinia</taxon>
        <taxon>Astrocoeniina</taxon>
        <taxon>Pocilloporidae</taxon>
        <taxon>Stylophora</taxon>
    </lineage>
</organism>
<keyword evidence="4" id="KW-1185">Reference proteome</keyword>
<dbReference type="Proteomes" id="UP000225706">
    <property type="component" value="Unassembled WGS sequence"/>
</dbReference>
<evidence type="ECO:0000259" key="2">
    <source>
        <dbReference type="PROSITE" id="PS50157"/>
    </source>
</evidence>
<dbReference type="InterPro" id="IPR013087">
    <property type="entry name" value="Znf_C2H2_type"/>
</dbReference>
<dbReference type="GO" id="GO:0008270">
    <property type="term" value="F:zinc ion binding"/>
    <property type="evidence" value="ECO:0007669"/>
    <property type="project" value="UniProtKB-KW"/>
</dbReference>
<reference evidence="4" key="1">
    <citation type="journal article" date="2017" name="bioRxiv">
        <title>Comparative analysis of the genomes of Stylophora pistillata and Acropora digitifera provides evidence for extensive differences between species of corals.</title>
        <authorList>
            <person name="Voolstra C.R."/>
            <person name="Li Y."/>
            <person name="Liew Y.J."/>
            <person name="Baumgarten S."/>
            <person name="Zoccola D."/>
            <person name="Flot J.-F."/>
            <person name="Tambutte S."/>
            <person name="Allemand D."/>
            <person name="Aranda M."/>
        </authorList>
    </citation>
    <scope>NUCLEOTIDE SEQUENCE [LARGE SCALE GENOMIC DNA]</scope>
</reference>
<evidence type="ECO:0000313" key="4">
    <source>
        <dbReference type="Proteomes" id="UP000225706"/>
    </source>
</evidence>
<keyword evidence="1" id="KW-0479">Metal-binding</keyword>
<dbReference type="AlphaFoldDB" id="A0A2B4R6K4"/>
<gene>
    <name evidence="3" type="ORF">AWC38_SpisGene24115</name>
</gene>
<dbReference type="PANTHER" id="PTHR33845:SF1">
    <property type="entry name" value="C2H2-TYPE DOMAIN-CONTAINING PROTEIN"/>
    <property type="match status" value="1"/>
</dbReference>
<name>A0A2B4R6K4_STYPI</name>
<protein>
    <recommendedName>
        <fullName evidence="2">C2H2-type domain-containing protein</fullName>
    </recommendedName>
</protein>
<dbReference type="PROSITE" id="PS50157">
    <property type="entry name" value="ZINC_FINGER_C2H2_2"/>
    <property type="match status" value="1"/>
</dbReference>
<dbReference type="PANTHER" id="PTHR33845">
    <property type="entry name" value="C2H2-TYPE DOMAIN-CONTAINING PROTEIN"/>
    <property type="match status" value="1"/>
</dbReference>
<accession>A0A2B4R6K4</accession>
<dbReference type="PROSITE" id="PS00028">
    <property type="entry name" value="ZINC_FINGER_C2H2_1"/>
    <property type="match status" value="1"/>
</dbReference>
<dbReference type="STRING" id="50429.A0A2B4R6K4"/>